<accession>A0AA40ML48</accession>
<sequence length="91" mass="10082">MALGQRCQQYLDLVGEAAVPDERREILIRLPDRFDHRRARAGPGDANHVELRRTLGEAGEQALDDHAVLAVEDALAAERGIGEGVLEQEER</sequence>
<evidence type="ECO:0000313" key="1">
    <source>
        <dbReference type="EMBL" id="KIU01561.1"/>
    </source>
</evidence>
<dbReference type="Proteomes" id="UP000032274">
    <property type="component" value="Unassembled WGS sequence"/>
</dbReference>
<comment type="caution">
    <text evidence="1">The sequence shown here is derived from an EMBL/GenBank/DDBJ whole genome shotgun (WGS) entry which is preliminary data.</text>
</comment>
<feature type="non-terminal residue" evidence="1">
    <location>
        <position position="91"/>
    </location>
</feature>
<evidence type="ECO:0000313" key="2">
    <source>
        <dbReference type="Proteomes" id="UP000032274"/>
    </source>
</evidence>
<dbReference type="EMBL" id="JXIG01000219">
    <property type="protein sequence ID" value="KIU01561.1"/>
    <property type="molecule type" value="Genomic_DNA"/>
</dbReference>
<proteinExistence type="predicted"/>
<reference evidence="1 2" key="1">
    <citation type="submission" date="2015-01" db="EMBL/GenBank/DDBJ databases">
        <title>Characterization of Swiss Staphylococcus aureus strains involved in food poisoning.</title>
        <authorList>
            <person name="Crovadore J."/>
            <person name="Chablais R."/>
            <person name="Tonacini J."/>
            <person name="Schnyder B."/>
            <person name="Lefort F."/>
        </authorList>
    </citation>
    <scope>NUCLEOTIDE SEQUENCE [LARGE SCALE GENOMIC DNA]</scope>
    <source>
        <strain evidence="1 2">SA-120</strain>
    </source>
</reference>
<dbReference type="AlphaFoldDB" id="A0AA40ML48"/>
<organism evidence="1 2">
    <name type="scientific">Staphylococcus aureus</name>
    <dbReference type="NCBI Taxonomy" id="1280"/>
    <lineage>
        <taxon>Bacteria</taxon>
        <taxon>Bacillati</taxon>
        <taxon>Bacillota</taxon>
        <taxon>Bacilli</taxon>
        <taxon>Bacillales</taxon>
        <taxon>Staphylococcaceae</taxon>
        <taxon>Staphylococcus</taxon>
    </lineage>
</organism>
<name>A0AA40ML48_STAAU</name>
<gene>
    <name evidence="1" type="ORF">QU38_00995</name>
</gene>
<protein>
    <submittedName>
        <fullName evidence="1">Uncharacterized protein</fullName>
    </submittedName>
</protein>